<feature type="compositionally biased region" description="Polar residues" evidence="1">
    <location>
        <begin position="317"/>
        <end position="330"/>
    </location>
</feature>
<reference evidence="4" key="1">
    <citation type="journal article" date="2019" name="Int. J. Syst. Evol. Microbiol.">
        <title>The Global Catalogue of Microorganisms (GCM) 10K type strain sequencing project: providing services to taxonomists for standard genome sequencing and annotation.</title>
        <authorList>
            <consortium name="The Broad Institute Genomics Platform"/>
            <consortium name="The Broad Institute Genome Sequencing Center for Infectious Disease"/>
            <person name="Wu L."/>
            <person name="Ma J."/>
        </authorList>
    </citation>
    <scope>NUCLEOTIDE SEQUENCE [LARGE SCALE GENOMIC DNA]</scope>
    <source>
        <strain evidence="4">CGMCC 1.15341</strain>
    </source>
</reference>
<feature type="region of interest" description="Disordered" evidence="1">
    <location>
        <begin position="574"/>
        <end position="611"/>
    </location>
</feature>
<feature type="compositionally biased region" description="Basic and acidic residues" evidence="1">
    <location>
        <begin position="80"/>
        <end position="89"/>
    </location>
</feature>
<feature type="compositionally biased region" description="Low complexity" evidence="1">
    <location>
        <begin position="1"/>
        <end position="30"/>
    </location>
</feature>
<feature type="compositionally biased region" description="Polar residues" evidence="1">
    <location>
        <begin position="230"/>
        <end position="239"/>
    </location>
</feature>
<dbReference type="Pfam" id="PF02120">
    <property type="entry name" value="Flg_hook"/>
    <property type="match status" value="1"/>
</dbReference>
<feature type="compositionally biased region" description="Polar residues" evidence="1">
    <location>
        <begin position="281"/>
        <end position="293"/>
    </location>
</feature>
<dbReference type="RefSeq" id="WP_188751075.1">
    <property type="nucleotide sequence ID" value="NZ_BMIJ01000008.1"/>
</dbReference>
<comment type="caution">
    <text evidence="3">The sequence shown here is derived from an EMBL/GenBank/DDBJ whole genome shotgun (WGS) entry which is preliminary data.</text>
</comment>
<name>A0ABQ1KT92_9GAMM</name>
<feature type="compositionally biased region" description="Gly residues" evidence="1">
    <location>
        <begin position="395"/>
        <end position="404"/>
    </location>
</feature>
<protein>
    <submittedName>
        <fullName evidence="3">Flagellar hook-length control protein FliK</fullName>
    </submittedName>
</protein>
<dbReference type="PANTHER" id="PTHR37533">
    <property type="entry name" value="FLAGELLAR HOOK-LENGTH CONTROL PROTEIN"/>
    <property type="match status" value="1"/>
</dbReference>
<dbReference type="InterPro" id="IPR052563">
    <property type="entry name" value="FliK"/>
</dbReference>
<evidence type="ECO:0000313" key="3">
    <source>
        <dbReference type="EMBL" id="GGC07332.1"/>
    </source>
</evidence>
<evidence type="ECO:0000259" key="2">
    <source>
        <dbReference type="Pfam" id="PF02120"/>
    </source>
</evidence>
<feature type="compositionally biased region" description="Low complexity" evidence="1">
    <location>
        <begin position="381"/>
        <end position="394"/>
    </location>
</feature>
<dbReference type="InterPro" id="IPR038610">
    <property type="entry name" value="FliK-like_C_sf"/>
</dbReference>
<dbReference type="InterPro" id="IPR021136">
    <property type="entry name" value="Flagellar_hook_control-like_C"/>
</dbReference>
<gene>
    <name evidence="3" type="ORF">GCM10011352_37060</name>
</gene>
<dbReference type="Gene3D" id="3.30.750.140">
    <property type="match status" value="1"/>
</dbReference>
<evidence type="ECO:0000256" key="1">
    <source>
        <dbReference type="SAM" id="MobiDB-lite"/>
    </source>
</evidence>
<keyword evidence="3" id="KW-0966">Cell projection</keyword>
<feature type="region of interest" description="Disordered" evidence="1">
    <location>
        <begin position="310"/>
        <end position="440"/>
    </location>
</feature>
<feature type="compositionally biased region" description="Basic and acidic residues" evidence="1">
    <location>
        <begin position="364"/>
        <end position="377"/>
    </location>
</feature>
<feature type="compositionally biased region" description="Polar residues" evidence="1">
    <location>
        <begin position="575"/>
        <end position="587"/>
    </location>
</feature>
<keyword evidence="3" id="KW-0282">Flagellum</keyword>
<proteinExistence type="predicted"/>
<accession>A0ABQ1KT92</accession>
<dbReference type="CDD" id="cd17470">
    <property type="entry name" value="T3SS_Flik_C"/>
    <property type="match status" value="1"/>
</dbReference>
<feature type="region of interest" description="Disordered" evidence="1">
    <location>
        <begin position="1"/>
        <end position="297"/>
    </location>
</feature>
<feature type="compositionally biased region" description="Basic and acidic residues" evidence="1">
    <location>
        <begin position="58"/>
        <end position="68"/>
    </location>
</feature>
<feature type="domain" description="Flagellar hook-length control protein-like C-terminal" evidence="2">
    <location>
        <begin position="506"/>
        <end position="588"/>
    </location>
</feature>
<dbReference type="Proteomes" id="UP000629025">
    <property type="component" value="Unassembled WGS sequence"/>
</dbReference>
<organism evidence="3 4">
    <name type="scientific">Marinobacterium zhoushanense</name>
    <dbReference type="NCBI Taxonomy" id="1679163"/>
    <lineage>
        <taxon>Bacteria</taxon>
        <taxon>Pseudomonadati</taxon>
        <taxon>Pseudomonadota</taxon>
        <taxon>Gammaproteobacteria</taxon>
        <taxon>Oceanospirillales</taxon>
        <taxon>Oceanospirillaceae</taxon>
        <taxon>Marinobacterium</taxon>
    </lineage>
</organism>
<dbReference type="EMBL" id="BMIJ01000008">
    <property type="protein sequence ID" value="GGC07332.1"/>
    <property type="molecule type" value="Genomic_DNA"/>
</dbReference>
<sequence>MPASSVSLSSISVTSVAPAARSAAAPGSSVLSGGSGAEHSFGQWMQEMQAADGGAQHADGEKLPEEGKTLPAQRQQDGARLNEKAEAKAEAGTASKDQAQAVETDKRVAGNDDGEEQAPAPNGTQPTEVEDAAAEGLLQGAADETQVAELKTPMDGQLGAEFDRPAESSAVPAELADLAETESGRQQDVAGSRPDSADAESSMPAQAARPDVREAALQNRGQTGEGAVSSADNHGQQVSAIAREQGRGGETQVPEAAVTPVPAETDGEPVSGGNAAVVAQDASSTGVAESVSRQGAGDVVEAVAGIEKGARGVEAADQSTPSGSAQQQDEVSVAPASAGGERQPVVDVEPEDELSVATAVRPTDAPDRMQNARDTVAKSDAALIAAPGAQRAGAMAGGESGGAGDQQQAGQHSQSRDPGQPVDRQLSVAGSGIKAAGAQDDSELLAASVRQFVGGGTEAGGVKAATASGTVSAPVAPASDRALSDTLSGAALQRLQDPAWGRVMGQRAVMMAQYGPKSAEIKLDPPELGAMQIRIRVSGQDQVSVSFSSPHPAVRDVIEQQMPRLREMFAEQGLELSQSSVSDQSANGRGGESSQARGQGGAGQYSGLDDGTESIAGVQTVAVGLVDYYA</sequence>
<keyword evidence="3" id="KW-0969">Cilium</keyword>
<keyword evidence="4" id="KW-1185">Reference proteome</keyword>
<dbReference type="PANTHER" id="PTHR37533:SF2">
    <property type="entry name" value="FLAGELLAR HOOK-LENGTH CONTROL PROTEIN"/>
    <property type="match status" value="1"/>
</dbReference>
<evidence type="ECO:0000313" key="4">
    <source>
        <dbReference type="Proteomes" id="UP000629025"/>
    </source>
</evidence>